<dbReference type="GO" id="GO:0005737">
    <property type="term" value="C:cytoplasm"/>
    <property type="evidence" value="ECO:0007669"/>
    <property type="project" value="UniProtKB-ARBA"/>
</dbReference>
<dbReference type="Pfam" id="PF22706">
    <property type="entry name" value="Tex_central_region"/>
    <property type="match status" value="1"/>
</dbReference>
<accession>A0A7W9IJF5</accession>
<dbReference type="Pfam" id="PF09371">
    <property type="entry name" value="Tex_N"/>
    <property type="match status" value="1"/>
</dbReference>
<keyword evidence="4" id="KW-1185">Reference proteome</keyword>
<dbReference type="Pfam" id="PF16921">
    <property type="entry name" value="Tex_YqgF"/>
    <property type="match status" value="1"/>
</dbReference>
<dbReference type="SUPFAM" id="SSF53098">
    <property type="entry name" value="Ribonuclease H-like"/>
    <property type="match status" value="1"/>
</dbReference>
<comment type="caution">
    <text evidence="3">The sequence shown here is derived from an EMBL/GenBank/DDBJ whole genome shotgun (WGS) entry which is preliminary data.</text>
</comment>
<dbReference type="InterPro" id="IPR050437">
    <property type="entry name" value="Ribos_protein_bS1-like"/>
</dbReference>
<sequence length="786" mass="85519">MTTSIHQRIADELGVRERQVQAAVELLDGGATVPFIARYRKEVTGMLDDTQLRTLEERLRYLRELEERRTAILESIRSQGKLDDVLEAQILAADSKARLEDIYLPYKPKRRTKAQIAREAGLEPLADGLLNDPSVDPRAAAAAFVSEGVPDAAAALDGARAILVERFGEDADLVGELRERMWSKGRLVAKVREGKEEDGAKFSDYFDFAEPFTKLPSHRILAMFRAEKEEVLTLTLEPEPEPTGTYEGRIAHRFGISDQGRPADAWLADTVRWAWRTRVLVHLGIDLRMRLWQAAEDEAVRVFAANLRDLLLAAPAGSRATMGLDPGLRTGVKVAVVDATGKVLATDTIYPHEPRRQWDQSLATLAALARKYDVELVSVGNGTASRETDKLAGELVKLVPGLTKVMVSEAGASVYSASAYAAQELPGMDVSLRGAVSIARRLQDPLAELVKIDPKSIGVGQYQHDLAETKLSRSLDAVVEDCVNAVGVDVNTASAPLLTRVSGIGAGLAENIVQHRDANGPFRSRRALKDVPRLGPKAFEQCAGFLRIRGGDDPLDASSVHPEAYPVVRRILQRTGGDITALIGNGTALRALRPQDFVDDTFGLPTVTDILSELEKPGRDPRPAFKTATFKDGVEKISDLRPGMLLEGVVTNVAAFGAFVDVGVHQDGLVHVSALSHTFVRDPREVVKPGDIVRVKVLDVDIPRKRISLTLRLDDEAKPAGQRGQQGGPRDQQGGARRDGGDGQRGRGDRRQQGGGDRRRQERDIPGGAMAEALRRAGLDGSGGKR</sequence>
<dbReference type="PANTHER" id="PTHR10724:SF10">
    <property type="entry name" value="S1 RNA-BINDING DOMAIN-CONTAINING PROTEIN 1"/>
    <property type="match status" value="1"/>
</dbReference>
<dbReference type="EMBL" id="JACHMP010000001">
    <property type="protein sequence ID" value="MBB5821827.1"/>
    <property type="molecule type" value="Genomic_DNA"/>
</dbReference>
<evidence type="ECO:0000313" key="4">
    <source>
        <dbReference type="Proteomes" id="UP000540685"/>
    </source>
</evidence>
<dbReference type="SUPFAM" id="SSF50249">
    <property type="entry name" value="Nucleic acid-binding proteins"/>
    <property type="match status" value="1"/>
</dbReference>
<dbReference type="InterPro" id="IPR032639">
    <property type="entry name" value="Tex_YqgF"/>
</dbReference>
<dbReference type="GO" id="GO:0003735">
    <property type="term" value="F:structural constituent of ribosome"/>
    <property type="evidence" value="ECO:0007669"/>
    <property type="project" value="TreeGrafter"/>
</dbReference>
<name>A0A7W9IJF5_9ACTN</name>
<dbReference type="Gene3D" id="2.40.50.140">
    <property type="entry name" value="Nucleic acid-binding proteins"/>
    <property type="match status" value="1"/>
</dbReference>
<dbReference type="RefSeq" id="WP_184541000.1">
    <property type="nucleotide sequence ID" value="NZ_JACHMP010000001.1"/>
</dbReference>
<dbReference type="GO" id="GO:0006412">
    <property type="term" value="P:translation"/>
    <property type="evidence" value="ECO:0007669"/>
    <property type="project" value="TreeGrafter"/>
</dbReference>
<dbReference type="InterPro" id="IPR037027">
    <property type="entry name" value="YqgF/RNaseH-like_dom_sf"/>
</dbReference>
<dbReference type="InterPro" id="IPR041692">
    <property type="entry name" value="HHH_9"/>
</dbReference>
<dbReference type="SMART" id="SM00316">
    <property type="entry name" value="S1"/>
    <property type="match status" value="1"/>
</dbReference>
<dbReference type="Pfam" id="PF00575">
    <property type="entry name" value="S1"/>
    <property type="match status" value="1"/>
</dbReference>
<dbReference type="Pfam" id="PF17674">
    <property type="entry name" value="HHH_9"/>
    <property type="match status" value="1"/>
</dbReference>
<protein>
    <recommendedName>
        <fullName evidence="2">S1 motif domain-containing protein</fullName>
    </recommendedName>
</protein>
<dbReference type="Gene3D" id="1.10.150.310">
    <property type="entry name" value="Tex RuvX-like domain-like"/>
    <property type="match status" value="1"/>
</dbReference>
<dbReference type="Gene3D" id="3.30.420.140">
    <property type="entry name" value="YqgF/RNase H-like domain"/>
    <property type="match status" value="1"/>
</dbReference>
<feature type="region of interest" description="Disordered" evidence="1">
    <location>
        <begin position="713"/>
        <end position="786"/>
    </location>
</feature>
<dbReference type="FunFam" id="1.10.10.650:FF:000001">
    <property type="entry name" value="S1 RNA-binding domain 1"/>
    <property type="match status" value="1"/>
</dbReference>
<dbReference type="InterPro" id="IPR018974">
    <property type="entry name" value="Tex-like_N"/>
</dbReference>
<reference evidence="3 4" key="1">
    <citation type="submission" date="2020-08" db="EMBL/GenBank/DDBJ databases">
        <title>Sequencing the genomes of 1000 actinobacteria strains.</title>
        <authorList>
            <person name="Klenk H.-P."/>
        </authorList>
    </citation>
    <scope>NUCLEOTIDE SEQUENCE [LARGE SCALE GENOMIC DNA]</scope>
    <source>
        <strain evidence="3 4">DSM 46887</strain>
    </source>
</reference>
<dbReference type="CDD" id="cd05685">
    <property type="entry name" value="S1_Tex"/>
    <property type="match status" value="1"/>
</dbReference>
<gene>
    <name evidence="3" type="ORF">F4562_004889</name>
</gene>
<dbReference type="InterPro" id="IPR023319">
    <property type="entry name" value="Tex-like_HTH_dom_sf"/>
</dbReference>
<dbReference type="Proteomes" id="UP000540685">
    <property type="component" value="Unassembled WGS sequence"/>
</dbReference>
<proteinExistence type="predicted"/>
<dbReference type="InterPro" id="IPR044146">
    <property type="entry name" value="S1_Tex"/>
</dbReference>
<dbReference type="SUPFAM" id="SSF47781">
    <property type="entry name" value="RuvA domain 2-like"/>
    <property type="match status" value="2"/>
</dbReference>
<dbReference type="InterPro" id="IPR003029">
    <property type="entry name" value="S1_domain"/>
</dbReference>
<organism evidence="3 4">
    <name type="scientific">Streptosporangium becharense</name>
    <dbReference type="NCBI Taxonomy" id="1816182"/>
    <lineage>
        <taxon>Bacteria</taxon>
        <taxon>Bacillati</taxon>
        <taxon>Actinomycetota</taxon>
        <taxon>Actinomycetes</taxon>
        <taxon>Streptosporangiales</taxon>
        <taxon>Streptosporangiaceae</taxon>
        <taxon>Streptosporangium</taxon>
    </lineage>
</organism>
<dbReference type="FunFam" id="2.40.50.140:FF:000051">
    <property type="entry name" value="RNA-binding transcriptional accessory protein"/>
    <property type="match status" value="1"/>
</dbReference>
<feature type="compositionally biased region" description="Basic and acidic residues" evidence="1">
    <location>
        <begin position="736"/>
        <end position="765"/>
    </location>
</feature>
<dbReference type="GO" id="GO:0006139">
    <property type="term" value="P:nucleobase-containing compound metabolic process"/>
    <property type="evidence" value="ECO:0007669"/>
    <property type="project" value="InterPro"/>
</dbReference>
<dbReference type="InterPro" id="IPR023323">
    <property type="entry name" value="Tex-like_dom_sf"/>
</dbReference>
<dbReference type="Pfam" id="PF12836">
    <property type="entry name" value="HHH_3"/>
    <property type="match status" value="1"/>
</dbReference>
<dbReference type="InterPro" id="IPR010994">
    <property type="entry name" value="RuvA_2-like"/>
</dbReference>
<dbReference type="InterPro" id="IPR012340">
    <property type="entry name" value="NA-bd_OB-fold"/>
</dbReference>
<dbReference type="InterPro" id="IPR055179">
    <property type="entry name" value="Tex-like_central_region"/>
</dbReference>
<dbReference type="InterPro" id="IPR006641">
    <property type="entry name" value="YqgF/RNaseH-like_dom"/>
</dbReference>
<dbReference type="PROSITE" id="PS50126">
    <property type="entry name" value="S1"/>
    <property type="match status" value="1"/>
</dbReference>
<dbReference type="Gene3D" id="1.10.10.650">
    <property type="entry name" value="RuvA domain 2-like"/>
    <property type="match status" value="1"/>
</dbReference>
<dbReference type="GO" id="GO:0003729">
    <property type="term" value="F:mRNA binding"/>
    <property type="evidence" value="ECO:0007669"/>
    <property type="project" value="UniProtKB-ARBA"/>
</dbReference>
<dbReference type="SMART" id="SM00732">
    <property type="entry name" value="YqgFc"/>
    <property type="match status" value="1"/>
</dbReference>
<dbReference type="PANTHER" id="PTHR10724">
    <property type="entry name" value="30S RIBOSOMAL PROTEIN S1"/>
    <property type="match status" value="1"/>
</dbReference>
<dbReference type="SUPFAM" id="SSF158832">
    <property type="entry name" value="Tex N-terminal region-like"/>
    <property type="match status" value="1"/>
</dbReference>
<dbReference type="FunFam" id="1.10.150.310:FF:000001">
    <property type="entry name" value="RNA-binding transcriptional accessory protein"/>
    <property type="match status" value="1"/>
</dbReference>
<evidence type="ECO:0000256" key="1">
    <source>
        <dbReference type="SAM" id="MobiDB-lite"/>
    </source>
</evidence>
<evidence type="ECO:0000259" key="2">
    <source>
        <dbReference type="PROSITE" id="PS50126"/>
    </source>
</evidence>
<dbReference type="AlphaFoldDB" id="A0A7W9IJF5"/>
<dbReference type="InterPro" id="IPR012337">
    <property type="entry name" value="RNaseH-like_sf"/>
</dbReference>
<evidence type="ECO:0000313" key="3">
    <source>
        <dbReference type="EMBL" id="MBB5821827.1"/>
    </source>
</evidence>
<dbReference type="Gene3D" id="1.10.3500.10">
    <property type="entry name" value="Tex N-terminal region-like"/>
    <property type="match status" value="1"/>
</dbReference>
<dbReference type="FunFam" id="3.30.420.140:FF:000001">
    <property type="entry name" value="RNA-binding transcriptional accessory protein"/>
    <property type="match status" value="1"/>
</dbReference>
<feature type="domain" description="S1 motif" evidence="2">
    <location>
        <begin position="643"/>
        <end position="712"/>
    </location>
</feature>